<dbReference type="PROSITE" id="PS51159">
    <property type="entry name" value="CBM21"/>
    <property type="match status" value="1"/>
</dbReference>
<dbReference type="GO" id="GO:0008157">
    <property type="term" value="F:protein phosphatase 1 binding"/>
    <property type="evidence" value="ECO:0007669"/>
    <property type="project" value="TreeGrafter"/>
</dbReference>
<dbReference type="InterPro" id="IPR050782">
    <property type="entry name" value="PP1_regulatory_subunit_3"/>
</dbReference>
<organism evidence="2 3">
    <name type="scientific">Setaria digitata</name>
    <dbReference type="NCBI Taxonomy" id="48799"/>
    <lineage>
        <taxon>Eukaryota</taxon>
        <taxon>Metazoa</taxon>
        <taxon>Ecdysozoa</taxon>
        <taxon>Nematoda</taxon>
        <taxon>Chromadorea</taxon>
        <taxon>Rhabditida</taxon>
        <taxon>Spirurina</taxon>
        <taxon>Spiruromorpha</taxon>
        <taxon>Filarioidea</taxon>
        <taxon>Setariidae</taxon>
        <taxon>Setaria</taxon>
    </lineage>
</organism>
<dbReference type="GO" id="GO:0005979">
    <property type="term" value="P:regulation of glycogen biosynthetic process"/>
    <property type="evidence" value="ECO:0007669"/>
    <property type="project" value="TreeGrafter"/>
</dbReference>
<dbReference type="InterPro" id="IPR005036">
    <property type="entry name" value="CBM21_dom"/>
</dbReference>
<dbReference type="Pfam" id="PF03370">
    <property type="entry name" value="CBM_21"/>
    <property type="match status" value="1"/>
</dbReference>
<dbReference type="GO" id="GO:2001069">
    <property type="term" value="F:glycogen binding"/>
    <property type="evidence" value="ECO:0007669"/>
    <property type="project" value="TreeGrafter"/>
</dbReference>
<dbReference type="InterPro" id="IPR038175">
    <property type="entry name" value="CBM21_dom_sf"/>
</dbReference>
<protein>
    <submittedName>
        <fullName evidence="3">CBM21 domain-containing protein</fullName>
    </submittedName>
</protein>
<name>A0A915PNH1_9BILA</name>
<dbReference type="Proteomes" id="UP000887581">
    <property type="component" value="Unplaced"/>
</dbReference>
<dbReference type="AlphaFoldDB" id="A0A915PNH1"/>
<dbReference type="Gene3D" id="2.60.40.2440">
    <property type="entry name" value="Carbohydrate binding type-21 domain"/>
    <property type="match status" value="1"/>
</dbReference>
<dbReference type="PANTHER" id="PTHR12307">
    <property type="entry name" value="PROTEIN PHOSPHATASE 1 REGULATORY SUBUNIT"/>
    <property type="match status" value="1"/>
</dbReference>
<evidence type="ECO:0000259" key="1">
    <source>
        <dbReference type="PROSITE" id="PS51159"/>
    </source>
</evidence>
<keyword evidence="2" id="KW-1185">Reference proteome</keyword>
<dbReference type="WBParaSite" id="sdigi.contig16.g1512.t1">
    <property type="protein sequence ID" value="sdigi.contig16.g1512.t1"/>
    <property type="gene ID" value="sdigi.contig16.g1512"/>
</dbReference>
<dbReference type="PANTHER" id="PTHR12307:SF53">
    <property type="entry name" value="PROTEIN PHOSPHATASE 1 REGULATORY SUBUNIT"/>
    <property type="match status" value="1"/>
</dbReference>
<reference evidence="3" key="1">
    <citation type="submission" date="2022-11" db="UniProtKB">
        <authorList>
            <consortium name="WormBaseParasite"/>
        </authorList>
    </citation>
    <scope>IDENTIFICATION</scope>
</reference>
<proteinExistence type="predicted"/>
<feature type="domain" description="CBM21" evidence="1">
    <location>
        <begin position="192"/>
        <end position="300"/>
    </location>
</feature>
<evidence type="ECO:0000313" key="3">
    <source>
        <dbReference type="WBParaSite" id="sdigi.contig16.g1512.t1"/>
    </source>
</evidence>
<sequence length="373" mass="42410">MNSKKVMMNFRTVAIDLGPCSDQTASLQPFIAQIKHHNLLGLKLQIDAPATNEPVKVVWTLDTPDESTSPSSSVAPLKCLRNDDSGFSSDDNTQSAIQNANKISRSKSLRSAFRSTTAPTSEMHKTVRFADSLGLDLVHKNYYEVDDFSYGYENDKSPFLSSSSSSNKLSKRPQNVTLSLTKREERQDVEINHLIRTQFVCLQCIKFVDMNIIGTINVLNIAYEKQVYVRYTIDNWRTNIESPGRFKHSFGGGDAVDEFTFFISLPNDFPLGARCEFCIRYVVSGITYWDNNQGANYTIQAVEDITIAQKSEKEIAPKSFHPSKDAHNYIINDSYFTKHFLPFSMQSVNLNRREKRKDAIDKDHFFKCLFIVN</sequence>
<evidence type="ECO:0000313" key="2">
    <source>
        <dbReference type="Proteomes" id="UP000887581"/>
    </source>
</evidence>
<dbReference type="GO" id="GO:0000164">
    <property type="term" value="C:protein phosphatase type 1 complex"/>
    <property type="evidence" value="ECO:0007669"/>
    <property type="project" value="TreeGrafter"/>
</dbReference>
<accession>A0A915PNH1</accession>